<feature type="chain" id="PRO_5046272173" description="Lipoprotein" evidence="2">
    <location>
        <begin position="28"/>
        <end position="162"/>
    </location>
</feature>
<feature type="region of interest" description="Disordered" evidence="1">
    <location>
        <begin position="136"/>
        <end position="162"/>
    </location>
</feature>
<keyword evidence="2" id="KW-0732">Signal</keyword>
<comment type="caution">
    <text evidence="3">The sequence shown here is derived from an EMBL/GenBank/DDBJ whole genome shotgun (WGS) entry which is preliminary data.</text>
</comment>
<evidence type="ECO:0000256" key="1">
    <source>
        <dbReference type="SAM" id="MobiDB-lite"/>
    </source>
</evidence>
<organism evidence="3 4">
    <name type="scientific">Streptomyces chengmaiensis</name>
    <dbReference type="NCBI Taxonomy" id="3040919"/>
    <lineage>
        <taxon>Bacteria</taxon>
        <taxon>Bacillati</taxon>
        <taxon>Actinomycetota</taxon>
        <taxon>Actinomycetes</taxon>
        <taxon>Kitasatosporales</taxon>
        <taxon>Streptomycetaceae</taxon>
        <taxon>Streptomyces</taxon>
    </lineage>
</organism>
<dbReference type="RefSeq" id="WP_279927007.1">
    <property type="nucleotide sequence ID" value="NZ_JARWBG010000006.1"/>
</dbReference>
<reference evidence="3 4" key="1">
    <citation type="submission" date="2023-04" db="EMBL/GenBank/DDBJ databases">
        <title>Streptomyces chengmaiensis sp. nov. isolated from the stem of mangrove plant in Hainan.</title>
        <authorList>
            <person name="Huang X."/>
            <person name="Zhou S."/>
            <person name="Chu X."/>
            <person name="Xie Y."/>
            <person name="Lin Y."/>
        </authorList>
    </citation>
    <scope>NUCLEOTIDE SEQUENCE [LARGE SCALE GENOMIC DNA]</scope>
    <source>
        <strain evidence="3 4">HNM0663</strain>
    </source>
</reference>
<keyword evidence="4" id="KW-1185">Reference proteome</keyword>
<evidence type="ECO:0000313" key="4">
    <source>
        <dbReference type="Proteomes" id="UP001223144"/>
    </source>
</evidence>
<accession>A0ABT6HJ35</accession>
<evidence type="ECO:0000256" key="2">
    <source>
        <dbReference type="SAM" id="SignalP"/>
    </source>
</evidence>
<proteinExistence type="predicted"/>
<sequence length="162" mass="16724">MWTSTNICARRAARTALAVVALSLAVACTTNGDAEGRGDGGGKPAPPKEATGSLEQIAAQADCEPNIQTDAAELRQANCTTGDGRYVLATFATDRGQREWINEAKNYGGTYLVGRKWVAVGDAEVLAALRGRLGGTVETASPHHQGSSGDDGGSEGDHSADH</sequence>
<name>A0ABT6HJ35_9ACTN</name>
<dbReference type="Proteomes" id="UP001223144">
    <property type="component" value="Unassembled WGS sequence"/>
</dbReference>
<evidence type="ECO:0008006" key="5">
    <source>
        <dbReference type="Google" id="ProtNLM"/>
    </source>
</evidence>
<dbReference type="EMBL" id="JARWBG010000006">
    <property type="protein sequence ID" value="MDH2388703.1"/>
    <property type="molecule type" value="Genomic_DNA"/>
</dbReference>
<protein>
    <recommendedName>
        <fullName evidence="5">Lipoprotein</fullName>
    </recommendedName>
</protein>
<feature type="signal peptide" evidence="2">
    <location>
        <begin position="1"/>
        <end position="27"/>
    </location>
</feature>
<gene>
    <name evidence="3" type="ORF">QCN29_07865</name>
</gene>
<evidence type="ECO:0000313" key="3">
    <source>
        <dbReference type="EMBL" id="MDH2388703.1"/>
    </source>
</evidence>